<evidence type="ECO:0000313" key="9">
    <source>
        <dbReference type="EMBL" id="SCE97501.1"/>
    </source>
</evidence>
<dbReference type="PANTHER" id="PTHR35807">
    <property type="entry name" value="TRANSCRIPTIONAL REGULATOR REDD-RELATED"/>
    <property type="match status" value="1"/>
</dbReference>
<sequence length="974" mass="105631">MPTRVTEHTKARARAAAVQPMRRNGSAPYDEAMDPAGAPPAARYQLLGPVEVRSAYGERLALGTPMQVRLLAVLMSQPGTGWSIDQLVDELWQGRPPKTAAGNVKTYVWALRRALRSPGFPDPAILAGPTGYRLALDGLTVDSVAFDDLAQRGYSALRHCHWSAAQESFEAALALWRGEPFAGLPGWGVLLSVRARLQEQRSSLAEEVADLQLRAGRHHELIEPLRSQVNDDPLRERPWGQLMVALARTGRRADALATYRQLRHLLAEEVGVEPGPDLQHLHTRILRAERELLTSDPRPPERTAPRIVPRQLPAPPTLFTGRAAELARLTTLLLGDSRSGSTVVITGTGGVGKSWLALRWAHDNLHHFPDGQLHVDLGGFGTATQEASPSAVVVRSLLPALGVKPLEIPAEPAAQFALYRSLTADRRLLVLLDNARDAEQVRPLLPGSTRCGVLVTSRHTLPGLVATDGAHPLALDLPSDDEARHLLVRRLGTQRAAAEPAAVDELIRRTARLPLALSIVAARAAARPTFPLQAIADDLAASRGGLAALATDDAATDVRTVLSWSYRLLSADAARLFRQISLHPAADVSAAAAASLAGAPPHLIRPALDELTRANLLAEQSPNRFRCHDLLRAYGEELTYALDRPADRSAVRRRVLDHYLRVARDAARLVDPGWQPLDPPHPPTDASPSAFADHRAALAWFTIEQRVLLAAVDDAVTHGSDAHAGDLAQALTPLLSRLSQWHDLAAVQAIAVTVAQRRGDPRAEALAHRDLALAHIQHRRFGAAHHHLRRAMARYEQAGDRPGQASAHLHLAWLSDIEGDAGAALPHAREALALASSTDDRLGEAAALNALGWSHARLDEHARAIAYCEQALALYEEAEDRLGAAHTWDSLGFAYHGLGKHPTAADCYRRALALYSDVQDPCGRADTLVRLGDTHQAVGDHDTSVDLWRQALAILDRVGHPQATVLSERLEAYR</sequence>
<evidence type="ECO:0000256" key="6">
    <source>
        <dbReference type="PROSITE-ProRule" id="PRU01091"/>
    </source>
</evidence>
<evidence type="ECO:0000313" key="10">
    <source>
        <dbReference type="Proteomes" id="UP000198864"/>
    </source>
</evidence>
<dbReference type="InterPro" id="IPR051677">
    <property type="entry name" value="AfsR-DnrI-RedD_regulator"/>
</dbReference>
<dbReference type="PRINTS" id="PR00364">
    <property type="entry name" value="DISEASERSIST"/>
</dbReference>
<evidence type="ECO:0000256" key="7">
    <source>
        <dbReference type="SAM" id="MobiDB-lite"/>
    </source>
</evidence>
<evidence type="ECO:0000256" key="2">
    <source>
        <dbReference type="ARBA" id="ARBA00023015"/>
    </source>
</evidence>
<protein>
    <submittedName>
        <fullName evidence="9">DNA-binding transcriptional activator of the SARP family</fullName>
    </submittedName>
</protein>
<dbReference type="STRING" id="285676.GA0070561_2853"/>
<dbReference type="GO" id="GO:0043531">
    <property type="term" value="F:ADP binding"/>
    <property type="evidence" value="ECO:0007669"/>
    <property type="project" value="InterPro"/>
</dbReference>
<dbReference type="InterPro" id="IPR019734">
    <property type="entry name" value="TPR_rpt"/>
</dbReference>
<dbReference type="InterPro" id="IPR016032">
    <property type="entry name" value="Sig_transdc_resp-reg_C-effctor"/>
</dbReference>
<dbReference type="InterPro" id="IPR036388">
    <property type="entry name" value="WH-like_DNA-bd_sf"/>
</dbReference>
<dbReference type="Gene3D" id="1.10.10.10">
    <property type="entry name" value="Winged helix-like DNA-binding domain superfamily/Winged helix DNA-binding domain"/>
    <property type="match status" value="1"/>
</dbReference>
<feature type="region of interest" description="Disordered" evidence="7">
    <location>
        <begin position="295"/>
        <end position="314"/>
    </location>
</feature>
<dbReference type="AlphaFoldDB" id="A0A1C4WNN1"/>
<dbReference type="PROSITE" id="PS50005">
    <property type="entry name" value="TPR"/>
    <property type="match status" value="1"/>
</dbReference>
<organism evidence="9 10">
    <name type="scientific">Micromonospora saelicesensis</name>
    <dbReference type="NCBI Taxonomy" id="285676"/>
    <lineage>
        <taxon>Bacteria</taxon>
        <taxon>Bacillati</taxon>
        <taxon>Actinomycetota</taxon>
        <taxon>Actinomycetes</taxon>
        <taxon>Micromonosporales</taxon>
        <taxon>Micromonosporaceae</taxon>
        <taxon>Micromonospora</taxon>
    </lineage>
</organism>
<dbReference type="Pfam" id="PF03704">
    <property type="entry name" value="BTAD"/>
    <property type="match status" value="1"/>
</dbReference>
<evidence type="ECO:0000256" key="1">
    <source>
        <dbReference type="ARBA" id="ARBA00005820"/>
    </source>
</evidence>
<dbReference type="SUPFAM" id="SSF46894">
    <property type="entry name" value="C-terminal effector domain of the bipartite response regulators"/>
    <property type="match status" value="1"/>
</dbReference>
<dbReference type="PROSITE" id="PS51755">
    <property type="entry name" value="OMPR_PHOB"/>
    <property type="match status" value="1"/>
</dbReference>
<keyword evidence="3 6" id="KW-0238">DNA-binding</keyword>
<dbReference type="CDD" id="cd15831">
    <property type="entry name" value="BTAD"/>
    <property type="match status" value="1"/>
</dbReference>
<dbReference type="Pfam" id="PF13424">
    <property type="entry name" value="TPR_12"/>
    <property type="match status" value="1"/>
</dbReference>
<dbReference type="Proteomes" id="UP000198864">
    <property type="component" value="Unassembled WGS sequence"/>
</dbReference>
<dbReference type="InterPro" id="IPR005158">
    <property type="entry name" value="BTAD"/>
</dbReference>
<dbReference type="PANTHER" id="PTHR35807:SF1">
    <property type="entry name" value="TRANSCRIPTIONAL REGULATOR REDD"/>
    <property type="match status" value="1"/>
</dbReference>
<keyword evidence="5" id="KW-0802">TPR repeat</keyword>
<dbReference type="GO" id="GO:0006355">
    <property type="term" value="P:regulation of DNA-templated transcription"/>
    <property type="evidence" value="ECO:0007669"/>
    <property type="project" value="InterPro"/>
</dbReference>
<dbReference type="Gene3D" id="3.40.50.300">
    <property type="entry name" value="P-loop containing nucleotide triphosphate hydrolases"/>
    <property type="match status" value="1"/>
</dbReference>
<feature type="compositionally biased region" description="Basic and acidic residues" evidence="7">
    <location>
        <begin position="295"/>
        <end position="304"/>
    </location>
</feature>
<dbReference type="Gene3D" id="1.25.40.10">
    <property type="entry name" value="Tetratricopeptide repeat domain"/>
    <property type="match status" value="2"/>
</dbReference>
<dbReference type="EMBL" id="FMCR01000002">
    <property type="protein sequence ID" value="SCE97501.1"/>
    <property type="molecule type" value="Genomic_DNA"/>
</dbReference>
<dbReference type="Pfam" id="PF00486">
    <property type="entry name" value="Trans_reg_C"/>
    <property type="match status" value="1"/>
</dbReference>
<keyword evidence="2" id="KW-0805">Transcription regulation</keyword>
<evidence type="ECO:0000256" key="4">
    <source>
        <dbReference type="ARBA" id="ARBA00023163"/>
    </source>
</evidence>
<dbReference type="SUPFAM" id="SSF52540">
    <property type="entry name" value="P-loop containing nucleoside triphosphate hydrolases"/>
    <property type="match status" value="1"/>
</dbReference>
<accession>A0A1C4WNN1</accession>
<dbReference type="SUPFAM" id="SSF48452">
    <property type="entry name" value="TPR-like"/>
    <property type="match status" value="3"/>
</dbReference>
<name>A0A1C4WNN1_9ACTN</name>
<proteinExistence type="inferred from homology"/>
<feature type="repeat" description="TPR" evidence="5">
    <location>
        <begin position="885"/>
        <end position="918"/>
    </location>
</feature>
<feature type="domain" description="OmpR/PhoB-type" evidence="8">
    <location>
        <begin position="30"/>
        <end position="136"/>
    </location>
</feature>
<dbReference type="GO" id="GO:0000160">
    <property type="term" value="P:phosphorelay signal transduction system"/>
    <property type="evidence" value="ECO:0007669"/>
    <property type="project" value="InterPro"/>
</dbReference>
<feature type="DNA-binding region" description="OmpR/PhoB-type" evidence="6">
    <location>
        <begin position="30"/>
        <end position="136"/>
    </location>
</feature>
<reference evidence="9 10" key="1">
    <citation type="submission" date="2016-06" db="EMBL/GenBank/DDBJ databases">
        <authorList>
            <person name="Kjaerup R.B."/>
            <person name="Dalgaard T.S."/>
            <person name="Juul-Madsen H.R."/>
        </authorList>
    </citation>
    <scope>NUCLEOTIDE SEQUENCE [LARGE SCALE GENOMIC DNA]</scope>
    <source>
        <strain evidence="9 10">DSM 44871</strain>
    </source>
</reference>
<dbReference type="GO" id="GO:0003677">
    <property type="term" value="F:DNA binding"/>
    <property type="evidence" value="ECO:0007669"/>
    <property type="project" value="UniProtKB-UniRule"/>
</dbReference>
<evidence type="ECO:0000256" key="3">
    <source>
        <dbReference type="ARBA" id="ARBA00023125"/>
    </source>
</evidence>
<dbReference type="SMART" id="SM00862">
    <property type="entry name" value="Trans_reg_C"/>
    <property type="match status" value="1"/>
</dbReference>
<dbReference type="InterPro" id="IPR011990">
    <property type="entry name" value="TPR-like_helical_dom_sf"/>
</dbReference>
<feature type="compositionally biased region" description="Basic and acidic residues" evidence="7">
    <location>
        <begin position="1"/>
        <end position="10"/>
    </location>
</feature>
<dbReference type="InterPro" id="IPR001867">
    <property type="entry name" value="OmpR/PhoB-type_DNA-bd"/>
</dbReference>
<dbReference type="InterPro" id="IPR027417">
    <property type="entry name" value="P-loop_NTPase"/>
</dbReference>
<evidence type="ECO:0000259" key="8">
    <source>
        <dbReference type="PROSITE" id="PS51755"/>
    </source>
</evidence>
<comment type="similarity">
    <text evidence="1">Belongs to the AfsR/DnrI/RedD regulatory family.</text>
</comment>
<gene>
    <name evidence="9" type="ORF">GA0070561_2853</name>
</gene>
<keyword evidence="4" id="KW-0804">Transcription</keyword>
<evidence type="ECO:0000256" key="5">
    <source>
        <dbReference type="PROSITE-ProRule" id="PRU00339"/>
    </source>
</evidence>
<dbReference type="SMART" id="SM00028">
    <property type="entry name" value="TPR"/>
    <property type="match status" value="6"/>
</dbReference>
<feature type="region of interest" description="Disordered" evidence="7">
    <location>
        <begin position="1"/>
        <end position="25"/>
    </location>
</feature>
<dbReference type="SMART" id="SM01043">
    <property type="entry name" value="BTAD"/>
    <property type="match status" value="1"/>
</dbReference>